<evidence type="ECO:0000256" key="4">
    <source>
        <dbReference type="ARBA" id="ARBA00022723"/>
    </source>
</evidence>
<feature type="active site" evidence="11">
    <location>
        <position position="280"/>
    </location>
</feature>
<keyword evidence="9 13" id="KW-0482">Metalloprotease</keyword>
<dbReference type="InterPro" id="IPR032456">
    <property type="entry name" value="Peptidase_M48_N"/>
</dbReference>
<feature type="active site" description="Proton donor" evidence="11">
    <location>
        <position position="361"/>
    </location>
</feature>
<feature type="transmembrane region" description="Helical" evidence="14">
    <location>
        <begin position="327"/>
        <end position="346"/>
    </location>
</feature>
<evidence type="ECO:0000256" key="14">
    <source>
        <dbReference type="SAM" id="Phobius"/>
    </source>
</evidence>
<dbReference type="InterPro" id="IPR001915">
    <property type="entry name" value="Peptidase_M48"/>
</dbReference>
<keyword evidence="7 12" id="KW-0862">Zinc</keyword>
<dbReference type="GO" id="GO:0046872">
    <property type="term" value="F:metal ion binding"/>
    <property type="evidence" value="ECO:0007669"/>
    <property type="project" value="UniProtKB-KW"/>
</dbReference>
<dbReference type="InterPro" id="IPR027057">
    <property type="entry name" value="CAXX_Prtase_1"/>
</dbReference>
<comment type="subcellular location">
    <subcellularLocation>
        <location evidence="1">Endoplasmic reticulum membrane</location>
        <topology evidence="1">Multi-pass membrane protein</topology>
    </subcellularLocation>
</comment>
<feature type="binding site" evidence="12">
    <location>
        <position position="283"/>
    </location>
    <ligand>
        <name>Zn(2+)</name>
        <dbReference type="ChEBI" id="CHEBI:29105"/>
        <note>catalytic</note>
    </ligand>
</feature>
<evidence type="ECO:0000256" key="13">
    <source>
        <dbReference type="RuleBase" id="RU003983"/>
    </source>
</evidence>
<keyword evidence="10 14" id="KW-0472">Membrane</keyword>
<name>A0A845BSL8_9NEIS</name>
<evidence type="ECO:0000313" key="18">
    <source>
        <dbReference type="Proteomes" id="UP000467214"/>
    </source>
</evidence>
<feature type="domain" description="Peptidase M48" evidence="15">
    <location>
        <begin position="210"/>
        <end position="413"/>
    </location>
</feature>
<keyword evidence="3 14" id="KW-0812">Transmembrane</keyword>
<evidence type="ECO:0000256" key="7">
    <source>
        <dbReference type="ARBA" id="ARBA00022833"/>
    </source>
</evidence>
<evidence type="ECO:0000313" key="17">
    <source>
        <dbReference type="EMBL" id="MXR37541.1"/>
    </source>
</evidence>
<sequence>MTAPLFNTLFLFALALSLCLRLFLAQRQIAHVRTHRNAVPAEFAASIPLSTYQHAADYTIAKMRLAMASSLFDASLLLVLTLGGGLQYLWQASALSGLDELGRGLVFVALTTLASSLAGLPFTLISTFGIEARYGFNKVTPRLFITDLLRSTLLSVLLGLPLLALVLWLMQGAGTLWWLWVWLAWAGFSLLLLLVYPTLIAPLFNRFQPLDDKVLAARIDKLLTRTGFKSQGIFVMDGSRRSSHGNAYFTGFGAAKRIVFFDTLLGTLSHAEVEAVLAHELGHFKKRHVAKRMATTFALALVFLFVLGQCLTNLWFYQGLGLSSQSYAIALVLFFMVMPLFTFPLTPLSSLLSRKHEYEADAFAASETAASDLITALVKLYRDNASTLTPDPLYSAFYDSHPPATLRIAHLKGLPA</sequence>
<keyword evidence="5 13" id="KW-0378">Hydrolase</keyword>
<dbReference type="GO" id="GO:0004222">
    <property type="term" value="F:metalloendopeptidase activity"/>
    <property type="evidence" value="ECO:0007669"/>
    <property type="project" value="InterPro"/>
</dbReference>
<keyword evidence="6" id="KW-0256">Endoplasmic reticulum</keyword>
<dbReference type="FunFam" id="3.30.2010.10:FF:000002">
    <property type="entry name" value="CAAX prenyl protease"/>
    <property type="match status" value="1"/>
</dbReference>
<accession>A0A845BSL8</accession>
<comment type="caution">
    <text evidence="17">The sequence shown here is derived from an EMBL/GenBank/DDBJ whole genome shotgun (WGS) entry which is preliminary data.</text>
</comment>
<gene>
    <name evidence="17" type="ORF">GQF02_11190</name>
</gene>
<proteinExistence type="inferred from homology"/>
<dbReference type="Pfam" id="PF01435">
    <property type="entry name" value="Peptidase_M48"/>
    <property type="match status" value="1"/>
</dbReference>
<feature type="domain" description="CAAX prenyl protease 1 N-terminal" evidence="16">
    <location>
        <begin position="28"/>
        <end position="206"/>
    </location>
</feature>
<evidence type="ECO:0000256" key="9">
    <source>
        <dbReference type="ARBA" id="ARBA00023049"/>
    </source>
</evidence>
<evidence type="ECO:0000256" key="12">
    <source>
        <dbReference type="PIRSR" id="PIRSR627057-2"/>
    </source>
</evidence>
<evidence type="ECO:0000256" key="1">
    <source>
        <dbReference type="ARBA" id="ARBA00004477"/>
    </source>
</evidence>
<evidence type="ECO:0000259" key="15">
    <source>
        <dbReference type="Pfam" id="PF01435"/>
    </source>
</evidence>
<evidence type="ECO:0000256" key="8">
    <source>
        <dbReference type="ARBA" id="ARBA00022989"/>
    </source>
</evidence>
<feature type="transmembrane region" description="Helical" evidence="14">
    <location>
        <begin position="151"/>
        <end position="170"/>
    </location>
</feature>
<feature type="transmembrane region" description="Helical" evidence="14">
    <location>
        <begin position="6"/>
        <end position="24"/>
    </location>
</feature>
<keyword evidence="4 12" id="KW-0479">Metal-binding</keyword>
<comment type="similarity">
    <text evidence="13">Belongs to the peptidase M48 family.</text>
</comment>
<feature type="transmembrane region" description="Helical" evidence="14">
    <location>
        <begin position="176"/>
        <end position="196"/>
    </location>
</feature>
<evidence type="ECO:0000256" key="11">
    <source>
        <dbReference type="PIRSR" id="PIRSR627057-1"/>
    </source>
</evidence>
<dbReference type="Gene3D" id="3.30.2010.10">
    <property type="entry name" value="Metalloproteases ('zincins'), catalytic domain"/>
    <property type="match status" value="1"/>
</dbReference>
<dbReference type="Proteomes" id="UP000467214">
    <property type="component" value="Unassembled WGS sequence"/>
</dbReference>
<feature type="transmembrane region" description="Helical" evidence="14">
    <location>
        <begin position="71"/>
        <end position="90"/>
    </location>
</feature>
<dbReference type="RefSeq" id="WP_160797197.1">
    <property type="nucleotide sequence ID" value="NZ_WSSB01000009.1"/>
</dbReference>
<evidence type="ECO:0000256" key="3">
    <source>
        <dbReference type="ARBA" id="ARBA00022692"/>
    </source>
</evidence>
<keyword evidence="18" id="KW-1185">Reference proteome</keyword>
<dbReference type="GO" id="GO:0071586">
    <property type="term" value="P:CAAX-box protein processing"/>
    <property type="evidence" value="ECO:0007669"/>
    <property type="project" value="InterPro"/>
</dbReference>
<feature type="binding site" evidence="12">
    <location>
        <position position="357"/>
    </location>
    <ligand>
        <name>Zn(2+)</name>
        <dbReference type="ChEBI" id="CHEBI:29105"/>
        <note>catalytic</note>
    </ligand>
</feature>
<keyword evidence="2 13" id="KW-0645">Protease</keyword>
<feature type="binding site" evidence="12">
    <location>
        <position position="279"/>
    </location>
    <ligand>
        <name>Zn(2+)</name>
        <dbReference type="ChEBI" id="CHEBI:29105"/>
        <note>catalytic</note>
    </ligand>
</feature>
<dbReference type="Pfam" id="PF16491">
    <property type="entry name" value="Peptidase_M48_N"/>
    <property type="match status" value="1"/>
</dbReference>
<dbReference type="EMBL" id="WSSB01000009">
    <property type="protein sequence ID" value="MXR37541.1"/>
    <property type="molecule type" value="Genomic_DNA"/>
</dbReference>
<dbReference type="CDD" id="cd07343">
    <property type="entry name" value="M48A_Zmpste24p_like"/>
    <property type="match status" value="1"/>
</dbReference>
<feature type="transmembrane region" description="Helical" evidence="14">
    <location>
        <begin position="294"/>
        <end position="315"/>
    </location>
</feature>
<keyword evidence="8 14" id="KW-1133">Transmembrane helix</keyword>
<dbReference type="AlphaFoldDB" id="A0A845BSL8"/>
<comment type="cofactor">
    <cofactor evidence="12 13">
        <name>Zn(2+)</name>
        <dbReference type="ChEBI" id="CHEBI:29105"/>
    </cofactor>
    <text evidence="12 13">Binds 1 zinc ion per subunit.</text>
</comment>
<protein>
    <submittedName>
        <fullName evidence="17">M48 family metalloprotease</fullName>
    </submittedName>
</protein>
<dbReference type="PANTHER" id="PTHR10120">
    <property type="entry name" value="CAAX PRENYL PROTEASE 1"/>
    <property type="match status" value="1"/>
</dbReference>
<organism evidence="17 18">
    <name type="scientific">Craterilacuibacter sinensis</name>
    <dbReference type="NCBI Taxonomy" id="2686017"/>
    <lineage>
        <taxon>Bacteria</taxon>
        <taxon>Pseudomonadati</taxon>
        <taxon>Pseudomonadota</taxon>
        <taxon>Betaproteobacteria</taxon>
        <taxon>Neisseriales</taxon>
        <taxon>Neisseriaceae</taxon>
        <taxon>Craterilacuibacter</taxon>
    </lineage>
</organism>
<reference evidence="17 18" key="1">
    <citation type="submission" date="2019-12" db="EMBL/GenBank/DDBJ databases">
        <title>Neisseriaceae gen. nov. sp. Genome sequencing and assembly.</title>
        <authorList>
            <person name="Liu Z."/>
            <person name="Li A."/>
        </authorList>
    </citation>
    <scope>NUCLEOTIDE SEQUENCE [LARGE SCALE GENOMIC DNA]</scope>
    <source>
        <strain evidence="17 18">B2N2-7</strain>
    </source>
</reference>
<evidence type="ECO:0000256" key="6">
    <source>
        <dbReference type="ARBA" id="ARBA00022824"/>
    </source>
</evidence>
<evidence type="ECO:0000256" key="2">
    <source>
        <dbReference type="ARBA" id="ARBA00022670"/>
    </source>
</evidence>
<evidence type="ECO:0000256" key="5">
    <source>
        <dbReference type="ARBA" id="ARBA00022801"/>
    </source>
</evidence>
<evidence type="ECO:0000256" key="10">
    <source>
        <dbReference type="ARBA" id="ARBA00023136"/>
    </source>
</evidence>
<evidence type="ECO:0000259" key="16">
    <source>
        <dbReference type="Pfam" id="PF16491"/>
    </source>
</evidence>
<feature type="transmembrane region" description="Helical" evidence="14">
    <location>
        <begin position="105"/>
        <end position="130"/>
    </location>
</feature>